<dbReference type="EMBL" id="MVHS01000007">
    <property type="protein sequence ID" value="ORA72601.1"/>
    <property type="molecule type" value="Genomic_DNA"/>
</dbReference>
<reference evidence="2 3" key="1">
    <citation type="submission" date="2016-12" db="EMBL/GenBank/DDBJ databases">
        <title>The new phylogeny of genus Mycobacterium.</title>
        <authorList>
            <person name="Tortoli E."/>
            <person name="Trovato A."/>
            <person name="Cirillo D.M."/>
        </authorList>
    </citation>
    <scope>NUCLEOTIDE SEQUENCE [LARGE SCALE GENOMIC DNA]</scope>
    <source>
        <strain evidence="2 3">DSM 45130</strain>
    </source>
</reference>
<keyword evidence="1" id="KW-0732">Signal</keyword>
<dbReference type="InterPro" id="IPR009003">
    <property type="entry name" value="Peptidase_S1_PA"/>
</dbReference>
<keyword evidence="3" id="KW-1185">Reference proteome</keyword>
<sequence length="271" mass="26685">MRVPAVLMVVLMAAAGCAVGASGSRPAEHPLSTPPTSTGEVVAVGAVELPAAVPVSPDPRIGAVFVGDTQLHSCTGSVLDSPGGDLVLTAAHCLADGVPAQFVPAFSDASADAQVWSIDDVYLDPRWPASQDQRADYAIVRVSDSAGDRIESRVGGGLHIGTPPAANTAVRVIGYPMGVGGGPVSCAGPTGAAQDGYPSLPCDGMVGGTSGAPWLAGSTVVGIIGGLDGGGCREDASFSPPFDGAMHAVLARAEAGGPGDQAPASFGSDDC</sequence>
<dbReference type="GO" id="GO:0004252">
    <property type="term" value="F:serine-type endopeptidase activity"/>
    <property type="evidence" value="ECO:0007669"/>
    <property type="project" value="InterPro"/>
</dbReference>
<evidence type="ECO:0000313" key="3">
    <source>
        <dbReference type="Proteomes" id="UP000192801"/>
    </source>
</evidence>
<dbReference type="PANTHER" id="PTHR15462:SF8">
    <property type="entry name" value="SERINE PROTEASE"/>
    <property type="match status" value="1"/>
</dbReference>
<name>A0A1X0DJM5_9MYCO</name>
<dbReference type="InterPro" id="IPR018114">
    <property type="entry name" value="TRYPSIN_HIS"/>
</dbReference>
<proteinExistence type="predicted"/>
<organism evidence="2 3">
    <name type="scientific">Mycolicibacterium insubricum</name>
    <dbReference type="NCBI Taxonomy" id="444597"/>
    <lineage>
        <taxon>Bacteria</taxon>
        <taxon>Bacillati</taxon>
        <taxon>Actinomycetota</taxon>
        <taxon>Actinomycetes</taxon>
        <taxon>Mycobacteriales</taxon>
        <taxon>Mycobacteriaceae</taxon>
        <taxon>Mycolicibacterium</taxon>
    </lineage>
</organism>
<dbReference type="InterPro" id="IPR043504">
    <property type="entry name" value="Peptidase_S1_PA_chymotrypsin"/>
</dbReference>
<dbReference type="PROSITE" id="PS51257">
    <property type="entry name" value="PROKAR_LIPOPROTEIN"/>
    <property type="match status" value="1"/>
</dbReference>
<dbReference type="Proteomes" id="UP000192801">
    <property type="component" value="Unassembled WGS sequence"/>
</dbReference>
<dbReference type="InterPro" id="IPR050966">
    <property type="entry name" value="Glutamyl_endopeptidase"/>
</dbReference>
<dbReference type="Pfam" id="PF13365">
    <property type="entry name" value="Trypsin_2"/>
    <property type="match status" value="1"/>
</dbReference>
<dbReference type="Gene3D" id="2.40.10.10">
    <property type="entry name" value="Trypsin-like serine proteases"/>
    <property type="match status" value="2"/>
</dbReference>
<dbReference type="GO" id="GO:0006508">
    <property type="term" value="P:proteolysis"/>
    <property type="evidence" value="ECO:0007669"/>
    <property type="project" value="InterPro"/>
</dbReference>
<dbReference type="AlphaFoldDB" id="A0A1X0DJM5"/>
<dbReference type="PANTHER" id="PTHR15462">
    <property type="entry name" value="SERINE PROTEASE"/>
    <property type="match status" value="1"/>
</dbReference>
<dbReference type="RefSeq" id="WP_083029646.1">
    <property type="nucleotide sequence ID" value="NZ_AP022618.1"/>
</dbReference>
<gene>
    <name evidence="2" type="ORF">BST26_04945</name>
</gene>
<evidence type="ECO:0000256" key="1">
    <source>
        <dbReference type="ARBA" id="ARBA00022729"/>
    </source>
</evidence>
<dbReference type="STRING" id="444597.BST26_04945"/>
<comment type="caution">
    <text evidence="2">The sequence shown here is derived from an EMBL/GenBank/DDBJ whole genome shotgun (WGS) entry which is preliminary data.</text>
</comment>
<dbReference type="SUPFAM" id="SSF50494">
    <property type="entry name" value="Trypsin-like serine proteases"/>
    <property type="match status" value="1"/>
</dbReference>
<accession>A0A1X0DJM5</accession>
<dbReference type="PROSITE" id="PS00134">
    <property type="entry name" value="TRYPSIN_HIS"/>
    <property type="match status" value="1"/>
</dbReference>
<evidence type="ECO:0000313" key="2">
    <source>
        <dbReference type="EMBL" id="ORA72601.1"/>
    </source>
</evidence>
<protein>
    <submittedName>
        <fullName evidence="2">Uncharacterized protein</fullName>
    </submittedName>
</protein>